<dbReference type="EMBL" id="GECZ01008054">
    <property type="protein sequence ID" value="JAS61715.1"/>
    <property type="molecule type" value="Transcribed_RNA"/>
</dbReference>
<protein>
    <submittedName>
        <fullName evidence="2">Uncharacterized protein</fullName>
    </submittedName>
</protein>
<feature type="region of interest" description="Disordered" evidence="1">
    <location>
        <begin position="44"/>
        <end position="95"/>
    </location>
</feature>
<feature type="non-terminal residue" evidence="2">
    <location>
        <position position="119"/>
    </location>
</feature>
<reference evidence="2" key="1">
    <citation type="submission" date="2015-11" db="EMBL/GenBank/DDBJ databases">
        <title>De novo transcriptome assembly of four potential Pierce s Disease insect vectors from Arizona vineyards.</title>
        <authorList>
            <person name="Tassone E.E."/>
        </authorList>
    </citation>
    <scope>NUCLEOTIDE SEQUENCE</scope>
</reference>
<name>A0A1B6GH16_9HEMI</name>
<sequence length="119" mass="13297">TMSEIESINARLKQEISRHNWLLMKIENTTSSGSNAISEFAKMSDKDVEGVQQSHDSVSHPNTFVHKKFRPNSKNSPTADNKDNAVPKSAVSTAESYRRASVIVFNSTQLMAENRKQSD</sequence>
<dbReference type="AlphaFoldDB" id="A0A1B6GH16"/>
<evidence type="ECO:0000313" key="2">
    <source>
        <dbReference type="EMBL" id="JAS61715.1"/>
    </source>
</evidence>
<organism evidence="2">
    <name type="scientific">Cuerna arida</name>
    <dbReference type="NCBI Taxonomy" id="1464854"/>
    <lineage>
        <taxon>Eukaryota</taxon>
        <taxon>Metazoa</taxon>
        <taxon>Ecdysozoa</taxon>
        <taxon>Arthropoda</taxon>
        <taxon>Hexapoda</taxon>
        <taxon>Insecta</taxon>
        <taxon>Pterygota</taxon>
        <taxon>Neoptera</taxon>
        <taxon>Paraneoptera</taxon>
        <taxon>Hemiptera</taxon>
        <taxon>Auchenorrhyncha</taxon>
        <taxon>Membracoidea</taxon>
        <taxon>Cicadellidae</taxon>
        <taxon>Cicadellinae</taxon>
        <taxon>Proconiini</taxon>
        <taxon>Cuerna</taxon>
    </lineage>
</organism>
<feature type="compositionally biased region" description="Polar residues" evidence="1">
    <location>
        <begin position="51"/>
        <end position="62"/>
    </location>
</feature>
<evidence type="ECO:0000256" key="1">
    <source>
        <dbReference type="SAM" id="MobiDB-lite"/>
    </source>
</evidence>
<proteinExistence type="predicted"/>
<gene>
    <name evidence="2" type="ORF">g.3555</name>
</gene>
<accession>A0A1B6GH16</accession>
<feature type="non-terminal residue" evidence="2">
    <location>
        <position position="1"/>
    </location>
</feature>